<dbReference type="AlphaFoldDB" id="A0A1G2F4K2"/>
<reference evidence="3 4" key="1">
    <citation type="journal article" date="2016" name="Nat. Commun.">
        <title>Thousands of microbial genomes shed light on interconnected biogeochemical processes in an aquifer system.</title>
        <authorList>
            <person name="Anantharaman K."/>
            <person name="Brown C.T."/>
            <person name="Hug L.A."/>
            <person name="Sharon I."/>
            <person name="Castelle C.J."/>
            <person name="Probst A.J."/>
            <person name="Thomas B.C."/>
            <person name="Singh A."/>
            <person name="Wilkins M.J."/>
            <person name="Karaoz U."/>
            <person name="Brodie E.L."/>
            <person name="Williams K.H."/>
            <person name="Hubbard S.S."/>
            <person name="Banfield J.F."/>
        </authorList>
    </citation>
    <scope>NUCLEOTIDE SEQUENCE [LARGE SCALE GENOMIC DNA]</scope>
</reference>
<feature type="domain" description="Peptidase S74" evidence="2">
    <location>
        <begin position="174"/>
        <end position="271"/>
    </location>
</feature>
<name>A0A1G2F4K2_9BACT</name>
<dbReference type="Gene3D" id="2.60.40.10">
    <property type="entry name" value="Immunoglobulins"/>
    <property type="match status" value="1"/>
</dbReference>
<evidence type="ECO:0000313" key="4">
    <source>
        <dbReference type="Proteomes" id="UP000176787"/>
    </source>
</evidence>
<dbReference type="Pfam" id="PF13884">
    <property type="entry name" value="Peptidase_S74"/>
    <property type="match status" value="2"/>
</dbReference>
<dbReference type="InterPro" id="IPR032179">
    <property type="entry name" value="Cry22Aa_Ig-like"/>
</dbReference>
<dbReference type="InterPro" id="IPR013783">
    <property type="entry name" value="Ig-like_fold"/>
</dbReference>
<dbReference type="InterPro" id="IPR051577">
    <property type="entry name" value="MRF-like"/>
</dbReference>
<dbReference type="Proteomes" id="UP000176787">
    <property type="component" value="Unassembled WGS sequence"/>
</dbReference>
<dbReference type="InterPro" id="IPR030392">
    <property type="entry name" value="S74_ICA"/>
</dbReference>
<feature type="coiled-coil region" evidence="1">
    <location>
        <begin position="389"/>
        <end position="416"/>
    </location>
</feature>
<comment type="caution">
    <text evidence="3">The sequence shown here is derived from an EMBL/GenBank/DDBJ whole genome shotgun (WGS) entry which is preliminary data.</text>
</comment>
<sequence>MRIESGGNVGVGTTSPYAKLSVVGQTVAEYFTATSTTATSTIAGGLTVDSNTLVVDYSTNRVGIGTTSPDAPLQIMASNDPNQIGLHVTSPDTDGSVILLTGGGVGARDYWIFSSGSANAIGAGKLSLGVDGSTAIAIDSSGQVGIGTGSPGAQLDLSTDSARKLTTTTWTTGSDVRIKTNIQSIGDGLDIISRVRPVKFNYTPEFLAAHPSAQDVDYYNFIAQEYQQVFPDSVSTSTDGLLYLNSSNMIPYAIAGIKELDQRTAGFNSIYSSTSTPAMYIDALGNIGVGTTSPAYKLHVLGDIAAQSFVNISTSDSKKDISYIGESENEDALNKIKNINIARYRYLNEDENAPLRLGLIAEESPPEILSVSGKGVDIYKLSTFILAGVKQQQKQIENLNLKISDLQARVSGLNGASYDSNSLFALFLDWLKDKIVAVKELAVGSQDKPTGITLYDKATGKPYCLEIVNGAPVSTPGECDSIQINTSVAASPVLPPDTSAFAEASADKEPPVIIIRGNNPAEIQVGTTYGDLGASATDNIDGDISNLIRTFLNGVLVEVVQIDTSTTSTSTVEYAVSDKAGNAATSSRQVIVN</sequence>
<organism evidence="3 4">
    <name type="scientific">Candidatus Niyogibacteria bacterium RIFCSPLOWO2_12_FULL_41_13</name>
    <dbReference type="NCBI Taxonomy" id="1801726"/>
    <lineage>
        <taxon>Bacteria</taxon>
        <taxon>Candidatus Niyogiibacteriota</taxon>
    </lineage>
</organism>
<keyword evidence="1" id="KW-0175">Coiled coil</keyword>
<dbReference type="EMBL" id="MHMS01000003">
    <property type="protein sequence ID" value="OGZ32702.1"/>
    <property type="molecule type" value="Genomic_DNA"/>
</dbReference>
<dbReference type="PANTHER" id="PTHR13029">
    <property type="match status" value="1"/>
</dbReference>
<proteinExistence type="predicted"/>
<dbReference type="PROSITE" id="PS51688">
    <property type="entry name" value="ICA"/>
    <property type="match status" value="2"/>
</dbReference>
<protein>
    <recommendedName>
        <fullName evidence="2">Peptidase S74 domain-containing protein</fullName>
    </recommendedName>
</protein>
<evidence type="ECO:0000313" key="3">
    <source>
        <dbReference type="EMBL" id="OGZ32702.1"/>
    </source>
</evidence>
<dbReference type="STRING" id="1801726.A3H02_02955"/>
<evidence type="ECO:0000259" key="2">
    <source>
        <dbReference type="PROSITE" id="PS51688"/>
    </source>
</evidence>
<dbReference type="Pfam" id="PF16403">
    <property type="entry name" value="Bact_surface_Ig-like"/>
    <property type="match status" value="1"/>
</dbReference>
<gene>
    <name evidence="3" type="ORF">A3H02_02955</name>
</gene>
<accession>A0A1G2F4K2</accession>
<evidence type="ECO:0000256" key="1">
    <source>
        <dbReference type="SAM" id="Coils"/>
    </source>
</evidence>
<feature type="domain" description="Peptidase S74" evidence="2">
    <location>
        <begin position="313"/>
        <end position="410"/>
    </location>
</feature>